<feature type="domain" description="GST N-terminal" evidence="1">
    <location>
        <begin position="54"/>
        <end position="117"/>
    </location>
</feature>
<evidence type="ECO:0000259" key="2">
    <source>
        <dbReference type="Pfam" id="PF25907"/>
    </source>
</evidence>
<evidence type="ECO:0000313" key="3">
    <source>
        <dbReference type="EMBL" id="KAF5876923.1"/>
    </source>
</evidence>
<dbReference type="InterPro" id="IPR036249">
    <property type="entry name" value="Thioredoxin-like_sf"/>
</dbReference>
<dbReference type="InterPro" id="IPR036282">
    <property type="entry name" value="Glutathione-S-Trfase_C_sf"/>
</dbReference>
<dbReference type="GeneID" id="59255407"/>
<protein>
    <submittedName>
        <fullName evidence="3">Putative glutathione s-transferase protein</fullName>
    </submittedName>
</protein>
<dbReference type="Pfam" id="PF13417">
    <property type="entry name" value="GST_N_3"/>
    <property type="match status" value="1"/>
</dbReference>
<dbReference type="OrthoDB" id="202840at2759"/>
<dbReference type="InterPro" id="IPR004045">
    <property type="entry name" value="Glutathione_S-Trfase_N"/>
</dbReference>
<feature type="domain" description="DUF7962" evidence="2">
    <location>
        <begin position="146"/>
        <end position="265"/>
    </location>
</feature>
<comment type="caution">
    <text evidence="3">The sequence shown here is derived from an EMBL/GenBank/DDBJ whole genome shotgun (WGS) entry which is preliminary data.</text>
</comment>
<dbReference type="SUPFAM" id="SSF47616">
    <property type="entry name" value="GST C-terminal domain-like"/>
    <property type="match status" value="1"/>
</dbReference>
<evidence type="ECO:0000313" key="4">
    <source>
        <dbReference type="Proteomes" id="UP000531561"/>
    </source>
</evidence>
<gene>
    <name evidence="3" type="ORF">Bfra_001281</name>
</gene>
<accession>A0A8H6B010</accession>
<keyword evidence="3" id="KW-0808">Transferase</keyword>
<dbReference type="GO" id="GO:0016740">
    <property type="term" value="F:transferase activity"/>
    <property type="evidence" value="ECO:0007669"/>
    <property type="project" value="UniProtKB-KW"/>
</dbReference>
<dbReference type="RefSeq" id="XP_037195869.1">
    <property type="nucleotide sequence ID" value="XM_037331715.1"/>
</dbReference>
<dbReference type="InterPro" id="IPR058268">
    <property type="entry name" value="DUF7962"/>
</dbReference>
<evidence type="ECO:0000259" key="1">
    <source>
        <dbReference type="Pfam" id="PF13417"/>
    </source>
</evidence>
<reference evidence="3 4" key="1">
    <citation type="journal article" date="2020" name="Phytopathology">
        <title>A high-quality genome resource of Botrytis fragariae, a new and rapidly spreading fungal pathogen causing strawberry gray mold in the U.S.A.</title>
        <authorList>
            <person name="Wu Y."/>
            <person name="Saski C.A."/>
            <person name="Schnabel G."/>
            <person name="Xiao S."/>
            <person name="Hu M."/>
        </authorList>
    </citation>
    <scope>NUCLEOTIDE SEQUENCE [LARGE SCALE GENOMIC DNA]</scope>
    <source>
        <strain evidence="3 4">BVB16</strain>
    </source>
</reference>
<dbReference type="EMBL" id="JABFCT010000003">
    <property type="protein sequence ID" value="KAF5876923.1"/>
    <property type="molecule type" value="Genomic_DNA"/>
</dbReference>
<dbReference type="SUPFAM" id="SSF52833">
    <property type="entry name" value="Thioredoxin-like"/>
    <property type="match status" value="1"/>
</dbReference>
<dbReference type="CDD" id="cd00299">
    <property type="entry name" value="GST_C_family"/>
    <property type="match status" value="1"/>
</dbReference>
<dbReference type="AlphaFoldDB" id="A0A8H6B010"/>
<dbReference type="Pfam" id="PF25907">
    <property type="entry name" value="DUF7962"/>
    <property type="match status" value="1"/>
</dbReference>
<proteinExistence type="predicted"/>
<keyword evidence="4" id="KW-1185">Reference proteome</keyword>
<dbReference type="Gene3D" id="3.40.30.110">
    <property type="match status" value="2"/>
</dbReference>
<dbReference type="Proteomes" id="UP000531561">
    <property type="component" value="Unassembled WGS sequence"/>
</dbReference>
<name>A0A8H6B010_9HELO</name>
<sequence>MTSMQNPEIILFHYRFSPFAKRYMLSIIYPSISIIFPSHPIPPHPFKPHFLTPQRITWYLTLRGIPYSECLQGPTMPRPDIQALGTQYRRIPIVSIGRDIYHDTRLILRKLEELFPDYPKISGASTEQVGIEKLLEIWTVDGLFVRAAQLLPLDLPLLGDKKFTSDREDYTGKSWERGNLEKARPEALAAFKGAFEVLENGLLGDGRDWILGSERPTLADIEAVWPFHWLINLPGALPAHYISARQFPQTFAWISRFDQATRLAAKKLPRPKVLSGAEVLGKVTASDFGEKGEHVDSQDPTGLQKGQEVEVWPIDTGMSRRDRGVLVGLSTKEIVIESQTKEGVKVKIHTPRHGFRIRGVGGTGSRL</sequence>
<organism evidence="3 4">
    <name type="scientific">Botrytis fragariae</name>
    <dbReference type="NCBI Taxonomy" id="1964551"/>
    <lineage>
        <taxon>Eukaryota</taxon>
        <taxon>Fungi</taxon>
        <taxon>Dikarya</taxon>
        <taxon>Ascomycota</taxon>
        <taxon>Pezizomycotina</taxon>
        <taxon>Leotiomycetes</taxon>
        <taxon>Helotiales</taxon>
        <taxon>Sclerotiniaceae</taxon>
        <taxon>Botrytis</taxon>
    </lineage>
</organism>